<feature type="transmembrane region" description="Helical" evidence="1">
    <location>
        <begin position="302"/>
        <end position="320"/>
    </location>
</feature>
<evidence type="ECO:0000313" key="2">
    <source>
        <dbReference type="EMBL" id="MBB6566522.1"/>
    </source>
</evidence>
<feature type="transmembrane region" description="Helical" evidence="1">
    <location>
        <begin position="12"/>
        <end position="35"/>
    </location>
</feature>
<dbReference type="Proteomes" id="UP000553957">
    <property type="component" value="Unassembled WGS sequence"/>
</dbReference>
<feature type="transmembrane region" description="Helical" evidence="1">
    <location>
        <begin position="234"/>
        <end position="252"/>
    </location>
</feature>
<evidence type="ECO:0000313" key="5">
    <source>
        <dbReference type="Proteomes" id="UP000553957"/>
    </source>
</evidence>
<evidence type="ECO:0000313" key="3">
    <source>
        <dbReference type="EMBL" id="NOL42821.1"/>
    </source>
</evidence>
<dbReference type="RefSeq" id="WP_171675309.1">
    <property type="nucleotide sequence ID" value="NZ_BAAAGT010000004.1"/>
</dbReference>
<dbReference type="AlphaFoldDB" id="A0A7Y4L3M7"/>
<dbReference type="InterPro" id="IPR036259">
    <property type="entry name" value="MFS_trans_sf"/>
</dbReference>
<feature type="transmembrane region" description="Helical" evidence="1">
    <location>
        <begin position="162"/>
        <end position="185"/>
    </location>
</feature>
<reference evidence="3 4" key="1">
    <citation type="submission" date="2020-05" db="EMBL/GenBank/DDBJ databases">
        <title>Genome sequence of Kribbella sandramycini ATCC 39419.</title>
        <authorList>
            <person name="Maclea K.S."/>
            <person name="Fair J.L."/>
        </authorList>
    </citation>
    <scope>NUCLEOTIDE SEQUENCE [LARGE SCALE GENOMIC DNA]</scope>
    <source>
        <strain evidence="3 4">ATCC 39419</strain>
    </source>
</reference>
<keyword evidence="1" id="KW-0812">Transmembrane</keyword>
<dbReference type="Proteomes" id="UP000534306">
    <property type="component" value="Unassembled WGS sequence"/>
</dbReference>
<sequence>MIRLIGVELRRLTWRRITAIGVIGVFLITAFMLFATWRESRPLSEAEQRAAQTQYEMAHRDWVANAERNEADCRANFDPSTSGGMSVDDVCKWSEPKREEFGKPQAVFRQIAPNMLQGSAYLLLFAAFLVGASFVAAEFSTGAIGNWLTFEPRRLRVYGSKMAAAGLWFVPLGIAVTGVLTLGIYLITARLGSTAGTDWSDIVGLIARVVTTTAIGAVIGGVVGLVLRHTAAALGLAMGYIVLVEGIFASFLQNAQPWLLVRNFDAFVLHDTRYVLNKCVTQADGNYVCNQIEKTLTFEHGAWYLGILTLVALLGAGLIFQRRDVN</sequence>
<dbReference type="EMBL" id="JACHKF010000001">
    <property type="protein sequence ID" value="MBB6566522.1"/>
    <property type="molecule type" value="Genomic_DNA"/>
</dbReference>
<reference evidence="2 5" key="2">
    <citation type="submission" date="2020-08" db="EMBL/GenBank/DDBJ databases">
        <title>Sequencing the genomes of 1000 actinobacteria strains.</title>
        <authorList>
            <person name="Klenk H.-P."/>
        </authorList>
    </citation>
    <scope>NUCLEOTIDE SEQUENCE [LARGE SCALE GENOMIC DNA]</scope>
    <source>
        <strain evidence="2 5">DSM 15626</strain>
    </source>
</reference>
<name>A0A7Y4L3M7_9ACTN</name>
<protein>
    <submittedName>
        <fullName evidence="3">ABC transporter permease</fullName>
    </submittedName>
    <submittedName>
        <fullName evidence="2">ABC-2 type transport system permease protein</fullName>
    </submittedName>
</protein>
<feature type="transmembrane region" description="Helical" evidence="1">
    <location>
        <begin position="121"/>
        <end position="150"/>
    </location>
</feature>
<keyword evidence="1" id="KW-0472">Membrane</keyword>
<dbReference type="PANTHER" id="PTHR37305">
    <property type="entry name" value="INTEGRAL MEMBRANE PROTEIN-RELATED"/>
    <property type="match status" value="1"/>
</dbReference>
<accession>A0A7Y4L3M7</accession>
<feature type="transmembrane region" description="Helical" evidence="1">
    <location>
        <begin position="205"/>
        <end position="227"/>
    </location>
</feature>
<organism evidence="3 4">
    <name type="scientific">Kribbella sandramycini</name>
    <dbReference type="NCBI Taxonomy" id="60450"/>
    <lineage>
        <taxon>Bacteria</taxon>
        <taxon>Bacillati</taxon>
        <taxon>Actinomycetota</taxon>
        <taxon>Actinomycetes</taxon>
        <taxon>Propionibacteriales</taxon>
        <taxon>Kribbellaceae</taxon>
        <taxon>Kribbella</taxon>
    </lineage>
</organism>
<dbReference type="EMBL" id="JABJRC010000005">
    <property type="protein sequence ID" value="NOL42821.1"/>
    <property type="molecule type" value="Genomic_DNA"/>
</dbReference>
<gene>
    <name evidence="2" type="ORF">HNR71_002159</name>
    <name evidence="3" type="ORF">HPO96_21480</name>
</gene>
<dbReference type="PANTHER" id="PTHR37305:SF1">
    <property type="entry name" value="MEMBRANE PROTEIN"/>
    <property type="match status" value="1"/>
</dbReference>
<evidence type="ECO:0000256" key="1">
    <source>
        <dbReference type="SAM" id="Phobius"/>
    </source>
</evidence>
<evidence type="ECO:0000313" key="4">
    <source>
        <dbReference type="Proteomes" id="UP000534306"/>
    </source>
</evidence>
<keyword evidence="4" id="KW-1185">Reference proteome</keyword>
<dbReference type="SUPFAM" id="SSF103473">
    <property type="entry name" value="MFS general substrate transporter"/>
    <property type="match status" value="1"/>
</dbReference>
<proteinExistence type="predicted"/>
<keyword evidence="1" id="KW-1133">Transmembrane helix</keyword>
<comment type="caution">
    <text evidence="3">The sequence shown here is derived from an EMBL/GenBank/DDBJ whole genome shotgun (WGS) entry which is preliminary data.</text>
</comment>